<keyword evidence="1" id="KW-0472">Membrane</keyword>
<proteinExistence type="predicted"/>
<organism evidence="2 3">
    <name type="scientific">Rhodococcus baikonurensis</name>
    <dbReference type="NCBI Taxonomy" id="172041"/>
    <lineage>
        <taxon>Bacteria</taxon>
        <taxon>Bacillati</taxon>
        <taxon>Actinomycetota</taxon>
        <taxon>Actinomycetes</taxon>
        <taxon>Mycobacteriales</taxon>
        <taxon>Nocardiaceae</taxon>
        <taxon>Rhodococcus</taxon>
        <taxon>Rhodococcus erythropolis group</taxon>
    </lineage>
</organism>
<feature type="transmembrane region" description="Helical" evidence="1">
    <location>
        <begin position="31"/>
        <end position="52"/>
    </location>
</feature>
<dbReference type="EMBL" id="JBHMAS010000033">
    <property type="protein sequence ID" value="MFB9780929.1"/>
    <property type="molecule type" value="Genomic_DNA"/>
</dbReference>
<feature type="transmembrane region" description="Helical" evidence="1">
    <location>
        <begin position="7"/>
        <end position="25"/>
    </location>
</feature>
<evidence type="ECO:0000313" key="2">
    <source>
        <dbReference type="EMBL" id="MFB9780929.1"/>
    </source>
</evidence>
<protein>
    <submittedName>
        <fullName evidence="2">Uncharacterized protein</fullName>
    </submittedName>
</protein>
<reference evidence="2 3" key="1">
    <citation type="submission" date="2024-09" db="EMBL/GenBank/DDBJ databases">
        <authorList>
            <person name="Sun Q."/>
            <person name="Mori K."/>
        </authorList>
    </citation>
    <scope>NUCLEOTIDE SEQUENCE [LARGE SCALE GENOMIC DNA]</scope>
    <source>
        <strain evidence="2 3">JCM 11411</strain>
    </source>
</reference>
<sequence>MRPIASFSAMFVWAILLIAVVGIAVSLTQGAWAPTVAWAIVASAAAAGLIRLRHRQIGSTRTLRAVPARRIHRAKHDKNDHI</sequence>
<dbReference type="RefSeq" id="WP_003943394.1">
    <property type="nucleotide sequence ID" value="NZ_JBEUOO010000079.1"/>
</dbReference>
<gene>
    <name evidence="2" type="ORF">ACFFQ6_14630</name>
</gene>
<keyword evidence="1" id="KW-0812">Transmembrane</keyword>
<dbReference type="Proteomes" id="UP001589587">
    <property type="component" value="Unassembled WGS sequence"/>
</dbReference>
<comment type="caution">
    <text evidence="2">The sequence shown here is derived from an EMBL/GenBank/DDBJ whole genome shotgun (WGS) entry which is preliminary data.</text>
</comment>
<keyword evidence="1" id="KW-1133">Transmembrane helix</keyword>
<keyword evidence="3" id="KW-1185">Reference proteome</keyword>
<accession>A0ABV5XEN3</accession>
<dbReference type="GeneID" id="93806936"/>
<name>A0ABV5XEN3_9NOCA</name>
<evidence type="ECO:0000256" key="1">
    <source>
        <dbReference type="SAM" id="Phobius"/>
    </source>
</evidence>
<evidence type="ECO:0000313" key="3">
    <source>
        <dbReference type="Proteomes" id="UP001589587"/>
    </source>
</evidence>